<dbReference type="RefSeq" id="WP_160613974.1">
    <property type="nucleotide sequence ID" value="NZ_JAUFQM010000001.1"/>
</dbReference>
<comment type="caution">
    <text evidence="2">The sequence shown here is derived from an EMBL/GenBank/DDBJ whole genome shotgun (WGS) entry which is preliminary data.</text>
</comment>
<dbReference type="Pfam" id="PF04977">
    <property type="entry name" value="DivIC"/>
    <property type="match status" value="1"/>
</dbReference>
<dbReference type="AlphaFoldDB" id="A0A844Z9B1"/>
<keyword evidence="1" id="KW-0472">Membrane</keyword>
<accession>A0A844Z9B1</accession>
<proteinExistence type="predicted"/>
<keyword evidence="1" id="KW-0812">Transmembrane</keyword>
<dbReference type="OrthoDB" id="9815600at2"/>
<reference evidence="2 3" key="1">
    <citation type="submission" date="2019-12" db="EMBL/GenBank/DDBJ databases">
        <title>Genomic-based taxomic classification of the family Erythrobacteraceae.</title>
        <authorList>
            <person name="Xu L."/>
        </authorList>
    </citation>
    <scope>NUCLEOTIDE SEQUENCE [LARGE SCALE GENOMIC DNA]</scope>
    <source>
        <strain evidence="2 3">KCTC 42006</strain>
    </source>
</reference>
<sequence>MTVEGHKIALPKEQVTQGLALALLLLLMGLAIAGPSGLLAWGENSQLLEQRHAQIAALSEQRDALKNRVDLLHPDHADPDLVGEELRRNLNVVHPDEVVMTLPKSDD</sequence>
<dbReference type="Proteomes" id="UP000460290">
    <property type="component" value="Unassembled WGS sequence"/>
</dbReference>
<name>A0A844Z9B1_9SPHN</name>
<organism evidence="2 3">
    <name type="scientific">Pontixanthobacter aestiaquae</name>
    <dbReference type="NCBI Taxonomy" id="1509367"/>
    <lineage>
        <taxon>Bacteria</taxon>
        <taxon>Pseudomonadati</taxon>
        <taxon>Pseudomonadota</taxon>
        <taxon>Alphaproteobacteria</taxon>
        <taxon>Sphingomonadales</taxon>
        <taxon>Erythrobacteraceae</taxon>
        <taxon>Pontixanthobacter</taxon>
    </lineage>
</organism>
<keyword evidence="3" id="KW-1185">Reference proteome</keyword>
<dbReference type="InterPro" id="IPR007060">
    <property type="entry name" value="FtsL/DivIC"/>
</dbReference>
<dbReference type="EMBL" id="WTYZ01000001">
    <property type="protein sequence ID" value="MXO83637.1"/>
    <property type="molecule type" value="Genomic_DNA"/>
</dbReference>
<evidence type="ECO:0000256" key="1">
    <source>
        <dbReference type="SAM" id="Phobius"/>
    </source>
</evidence>
<protein>
    <submittedName>
        <fullName evidence="2">Septum formation initiator</fullName>
    </submittedName>
</protein>
<evidence type="ECO:0000313" key="2">
    <source>
        <dbReference type="EMBL" id="MXO83637.1"/>
    </source>
</evidence>
<evidence type="ECO:0000313" key="3">
    <source>
        <dbReference type="Proteomes" id="UP000460290"/>
    </source>
</evidence>
<keyword evidence="1" id="KW-1133">Transmembrane helix</keyword>
<gene>
    <name evidence="2" type="ORF">GRI35_09715</name>
</gene>
<feature type="transmembrane region" description="Helical" evidence="1">
    <location>
        <begin position="20"/>
        <end position="41"/>
    </location>
</feature>